<keyword evidence="3" id="KW-1185">Reference proteome</keyword>
<name>A0AA39ADH5_VITRO</name>
<comment type="caution">
    <text evidence="2">The sequence shown here is derived from an EMBL/GenBank/DDBJ whole genome shotgun (WGS) entry which is preliminary data.</text>
</comment>
<evidence type="ECO:0000313" key="3">
    <source>
        <dbReference type="Proteomes" id="UP001168098"/>
    </source>
</evidence>
<protein>
    <submittedName>
        <fullName evidence="2">Uncharacterized protein</fullName>
    </submittedName>
</protein>
<sequence length="76" mass="8542">MEELWAGFTAQKKELKSKYQKQVDDMFFFSYRCCMKKHGITWDTPNYLLDDENEVIGSPTQGDGDTAKAGPSGGQA</sequence>
<organism evidence="2 3">
    <name type="scientific">Vitis rotundifolia</name>
    <name type="common">Muscadine grape</name>
    <dbReference type="NCBI Taxonomy" id="103349"/>
    <lineage>
        <taxon>Eukaryota</taxon>
        <taxon>Viridiplantae</taxon>
        <taxon>Streptophyta</taxon>
        <taxon>Embryophyta</taxon>
        <taxon>Tracheophyta</taxon>
        <taxon>Spermatophyta</taxon>
        <taxon>Magnoliopsida</taxon>
        <taxon>eudicotyledons</taxon>
        <taxon>Gunneridae</taxon>
        <taxon>Pentapetalae</taxon>
        <taxon>rosids</taxon>
        <taxon>Vitales</taxon>
        <taxon>Vitaceae</taxon>
        <taxon>Viteae</taxon>
        <taxon>Vitis</taxon>
    </lineage>
</organism>
<accession>A0AA39ADH5</accession>
<dbReference type="EMBL" id="JARBHA010000003">
    <property type="protein sequence ID" value="KAJ9705511.1"/>
    <property type="molecule type" value="Genomic_DNA"/>
</dbReference>
<evidence type="ECO:0000256" key="1">
    <source>
        <dbReference type="SAM" id="MobiDB-lite"/>
    </source>
</evidence>
<evidence type="ECO:0000313" key="2">
    <source>
        <dbReference type="EMBL" id="KAJ9705511.1"/>
    </source>
</evidence>
<dbReference type="AlphaFoldDB" id="A0AA39ADH5"/>
<gene>
    <name evidence="2" type="ORF">PVL29_003516</name>
</gene>
<reference evidence="2 3" key="1">
    <citation type="journal article" date="2023" name="BMC Biotechnol.">
        <title>Vitis rotundifolia cv Carlos genome sequencing.</title>
        <authorList>
            <person name="Huff M."/>
            <person name="Hulse-Kemp A."/>
            <person name="Scheffler B."/>
            <person name="Youngblood R."/>
            <person name="Simpson S."/>
            <person name="Babiker E."/>
            <person name="Staton M."/>
        </authorList>
    </citation>
    <scope>NUCLEOTIDE SEQUENCE [LARGE SCALE GENOMIC DNA]</scope>
    <source>
        <tissue evidence="2">Leaf</tissue>
    </source>
</reference>
<feature type="region of interest" description="Disordered" evidence="1">
    <location>
        <begin position="53"/>
        <end position="76"/>
    </location>
</feature>
<proteinExistence type="predicted"/>
<dbReference type="Proteomes" id="UP001168098">
    <property type="component" value="Unassembled WGS sequence"/>
</dbReference>